<dbReference type="Proteomes" id="UP000688137">
    <property type="component" value="Unassembled WGS sequence"/>
</dbReference>
<keyword evidence="1" id="KW-1133">Transmembrane helix</keyword>
<comment type="caution">
    <text evidence="3">The sequence shown here is derived from an EMBL/GenBank/DDBJ whole genome shotgun (WGS) entry which is preliminary data.</text>
</comment>
<accession>A0A8S1MZ02</accession>
<dbReference type="AlphaFoldDB" id="A0A8S1MZ02"/>
<evidence type="ECO:0000259" key="2">
    <source>
        <dbReference type="PROSITE" id="PS50192"/>
    </source>
</evidence>
<reference evidence="3" key="1">
    <citation type="submission" date="2021-01" db="EMBL/GenBank/DDBJ databases">
        <authorList>
            <consortium name="Genoscope - CEA"/>
            <person name="William W."/>
        </authorList>
    </citation>
    <scope>NUCLEOTIDE SEQUENCE</scope>
</reference>
<evidence type="ECO:0000313" key="3">
    <source>
        <dbReference type="EMBL" id="CAD8085618.1"/>
    </source>
</evidence>
<proteinExistence type="predicted"/>
<dbReference type="PROSITE" id="PS50192">
    <property type="entry name" value="T_SNARE"/>
    <property type="match status" value="1"/>
</dbReference>
<gene>
    <name evidence="3" type="ORF">PPRIM_AZ9-3.1.T0740227</name>
</gene>
<keyword evidence="1" id="KW-0812">Transmembrane</keyword>
<keyword evidence="4" id="KW-1185">Reference proteome</keyword>
<dbReference type="InterPro" id="IPR000727">
    <property type="entry name" value="T_SNARE_dom"/>
</dbReference>
<feature type="domain" description="T-SNARE coiled-coil homology" evidence="2">
    <location>
        <begin position="11"/>
        <end position="73"/>
    </location>
</feature>
<keyword evidence="1" id="KW-0472">Membrane</keyword>
<dbReference type="EMBL" id="CAJJDM010000077">
    <property type="protein sequence ID" value="CAD8085618.1"/>
    <property type="molecule type" value="Genomic_DNA"/>
</dbReference>
<name>A0A8S1MZ02_PARPR</name>
<evidence type="ECO:0000256" key="1">
    <source>
        <dbReference type="SAM" id="Phobius"/>
    </source>
</evidence>
<evidence type="ECO:0000313" key="4">
    <source>
        <dbReference type="Proteomes" id="UP000688137"/>
    </source>
</evidence>
<sequence>MSKKNNNILQKNLEEENILKQDELLDKVEKLKHVSLNIQTYLKNEKPSLDKLNNDYDKSIDMVKKSINGIGKLLKSSFGQNTCFLICVVFMVIFILYLL</sequence>
<organism evidence="3 4">
    <name type="scientific">Paramecium primaurelia</name>
    <dbReference type="NCBI Taxonomy" id="5886"/>
    <lineage>
        <taxon>Eukaryota</taxon>
        <taxon>Sar</taxon>
        <taxon>Alveolata</taxon>
        <taxon>Ciliophora</taxon>
        <taxon>Intramacronucleata</taxon>
        <taxon>Oligohymenophorea</taxon>
        <taxon>Peniculida</taxon>
        <taxon>Parameciidae</taxon>
        <taxon>Paramecium</taxon>
    </lineage>
</organism>
<feature type="transmembrane region" description="Helical" evidence="1">
    <location>
        <begin position="78"/>
        <end position="98"/>
    </location>
</feature>
<protein>
    <recommendedName>
        <fullName evidence="2">t-SNARE coiled-coil homology domain-containing protein</fullName>
    </recommendedName>
</protein>